<dbReference type="PANTHER" id="PTHR48090">
    <property type="entry name" value="UNDECAPRENYL-PHOSPHATE 4-DEOXY-4-FORMAMIDO-L-ARABINOSE TRANSFERASE-RELATED"/>
    <property type="match status" value="1"/>
</dbReference>
<proteinExistence type="predicted"/>
<dbReference type="FunCoup" id="A0A397QUI5">
    <property type="interactions" value="305"/>
</dbReference>
<organism evidence="3 4">
    <name type="scientific">Anaeroplasma bactoclasticum</name>
    <dbReference type="NCBI Taxonomy" id="2088"/>
    <lineage>
        <taxon>Bacteria</taxon>
        <taxon>Bacillati</taxon>
        <taxon>Mycoplasmatota</taxon>
        <taxon>Mollicutes</taxon>
        <taxon>Anaeroplasmatales</taxon>
        <taxon>Anaeroplasmataceae</taxon>
        <taxon>Anaeroplasma</taxon>
    </lineage>
</organism>
<reference evidence="3 4" key="1">
    <citation type="submission" date="2018-08" db="EMBL/GenBank/DDBJ databases">
        <title>Genomic Encyclopedia of Archaeal and Bacterial Type Strains, Phase II (KMG-II): from individual species to whole genera.</title>
        <authorList>
            <person name="Goeker M."/>
        </authorList>
    </citation>
    <scope>NUCLEOTIDE SEQUENCE [LARGE SCALE GENOMIC DNA]</scope>
    <source>
        <strain evidence="3 4">ATCC 27112</strain>
    </source>
</reference>
<dbReference type="SUPFAM" id="SSF53448">
    <property type="entry name" value="Nucleotide-diphospho-sugar transferases"/>
    <property type="match status" value="1"/>
</dbReference>
<protein>
    <submittedName>
        <fullName evidence="3">Glycosyltransferase involved in cell wall biosynthesis</fullName>
    </submittedName>
</protein>
<dbReference type="EMBL" id="QXEV01000043">
    <property type="protein sequence ID" value="RIA64728.1"/>
    <property type="molecule type" value="Genomic_DNA"/>
</dbReference>
<dbReference type="OrthoDB" id="9807778at2"/>
<gene>
    <name evidence="3" type="ORF">EI71_01968</name>
</gene>
<evidence type="ECO:0000259" key="2">
    <source>
        <dbReference type="Pfam" id="PF00535"/>
    </source>
</evidence>
<evidence type="ECO:0000256" key="1">
    <source>
        <dbReference type="SAM" id="Phobius"/>
    </source>
</evidence>
<name>A0A397QUI5_9MOLU</name>
<feature type="domain" description="Glycosyltransferase 2-like" evidence="2">
    <location>
        <begin position="6"/>
        <end position="129"/>
    </location>
</feature>
<dbReference type="InterPro" id="IPR001173">
    <property type="entry name" value="Glyco_trans_2-like"/>
</dbReference>
<dbReference type="Gene3D" id="3.90.550.10">
    <property type="entry name" value="Spore Coat Polysaccharide Biosynthesis Protein SpsA, Chain A"/>
    <property type="match status" value="1"/>
</dbReference>
<keyword evidence="1" id="KW-1133">Transmembrane helix</keyword>
<evidence type="ECO:0000313" key="4">
    <source>
        <dbReference type="Proteomes" id="UP000266506"/>
    </source>
</evidence>
<dbReference type="RefSeq" id="WP_119017006.1">
    <property type="nucleotide sequence ID" value="NZ_QXEV01000043.1"/>
</dbReference>
<feature type="transmembrane region" description="Helical" evidence="1">
    <location>
        <begin position="231"/>
        <end position="253"/>
    </location>
</feature>
<keyword evidence="1" id="KW-0472">Membrane</keyword>
<dbReference type="InterPro" id="IPR029044">
    <property type="entry name" value="Nucleotide-diphossugar_trans"/>
</dbReference>
<dbReference type="InParanoid" id="A0A397QUI5"/>
<accession>A0A397QUI5</accession>
<evidence type="ECO:0000313" key="3">
    <source>
        <dbReference type="EMBL" id="RIA64728.1"/>
    </source>
</evidence>
<feature type="transmembrane region" description="Helical" evidence="1">
    <location>
        <begin position="273"/>
        <end position="290"/>
    </location>
</feature>
<sequence>MKKVFIVVPCYNEEETIEIYYNEVIKYLTGDYDYNVCFVNDGSKDRSLEIMMSLAEKDKRIKYLSFSRNFGKEAAMYAGLEAAKKAKADCAIIMDVDLQDPPHLIPELLKSHEEGYNLVFTRQKNRHGGSKLSAFFSLSFYKVYAFVTKDKGMAQGARDYCLLDKKAVNAFLSIKDHERFTKGIYHFVGFRQKVIEFDYAKRSAGTTKWNFKKLFHYAILGMREFSRFYEYIPKVAAWVVFFLLCFDTGKGIYNAVQANSYYAFDWNPIRIDGLFLILFIVLFYLFRLLYDVRKQTQRRPIYIEEDSNLEEVEENEAE</sequence>
<keyword evidence="4" id="KW-1185">Reference proteome</keyword>
<dbReference type="GO" id="GO:0016740">
    <property type="term" value="F:transferase activity"/>
    <property type="evidence" value="ECO:0007669"/>
    <property type="project" value="UniProtKB-KW"/>
</dbReference>
<comment type="caution">
    <text evidence="3">The sequence shown here is derived from an EMBL/GenBank/DDBJ whole genome shotgun (WGS) entry which is preliminary data.</text>
</comment>
<dbReference type="InterPro" id="IPR050256">
    <property type="entry name" value="Glycosyltransferase_2"/>
</dbReference>
<dbReference type="Proteomes" id="UP000266506">
    <property type="component" value="Unassembled WGS sequence"/>
</dbReference>
<keyword evidence="1" id="KW-0812">Transmembrane</keyword>
<dbReference type="Pfam" id="PF00535">
    <property type="entry name" value="Glycos_transf_2"/>
    <property type="match status" value="1"/>
</dbReference>
<dbReference type="CDD" id="cd04187">
    <property type="entry name" value="DPM1_like_bac"/>
    <property type="match status" value="1"/>
</dbReference>
<dbReference type="GO" id="GO:0005886">
    <property type="term" value="C:plasma membrane"/>
    <property type="evidence" value="ECO:0007669"/>
    <property type="project" value="TreeGrafter"/>
</dbReference>
<dbReference type="PANTHER" id="PTHR48090:SF8">
    <property type="entry name" value="GLYCOSYLTRANSFERASE CSBB-RELATED"/>
    <property type="match status" value="1"/>
</dbReference>
<dbReference type="AlphaFoldDB" id="A0A397QUI5"/>
<keyword evidence="3" id="KW-0808">Transferase</keyword>